<name>H1VPP8_COLHI</name>
<evidence type="ECO:0000313" key="3">
    <source>
        <dbReference type="Proteomes" id="UP000007174"/>
    </source>
</evidence>
<evidence type="ECO:0000256" key="1">
    <source>
        <dbReference type="SAM" id="MobiDB-lite"/>
    </source>
</evidence>
<sequence>MLRFELHLHFASASHQPNSTSTSVPCPASSSLHTPGQTIRGSPPHHSPNSGRHFISLAKGAATSRSTRAPAGLGYLPRNRSQRPPVVFRTNLPGQIRTTKLDGRYLAGPPNPHQVNRYYYTTVHPFRPELFLQTDLLHAENIRNENTECRVFNIPNRGTCHFFSCPTYPLCCCSYVAHLIHHLPAAPASASGLITNNTTDLPPPSLALCSFSSSSCPFRRS</sequence>
<feature type="compositionally biased region" description="Polar residues" evidence="1">
    <location>
        <begin position="13"/>
        <end position="40"/>
    </location>
</feature>
<accession>H1VPP8</accession>
<protein>
    <submittedName>
        <fullName evidence="2">Uncharacterized protein</fullName>
    </submittedName>
</protein>
<feature type="non-terminal residue" evidence="2">
    <location>
        <position position="221"/>
    </location>
</feature>
<gene>
    <name evidence="2" type="ORF">CH063_12271</name>
</gene>
<proteinExistence type="predicted"/>
<dbReference type="Proteomes" id="UP000007174">
    <property type="component" value="Unassembled WGS sequence"/>
</dbReference>
<reference evidence="3" key="1">
    <citation type="journal article" date="2012" name="Nat. Genet.">
        <title>Lifestyle transitions in plant pathogenic Colletotrichum fungi deciphered by genome and transcriptome analyses.</title>
        <authorList>
            <person name="O'Connell R.J."/>
            <person name="Thon M.R."/>
            <person name="Hacquard S."/>
            <person name="Amyotte S.G."/>
            <person name="Kleemann J."/>
            <person name="Torres M.F."/>
            <person name="Damm U."/>
            <person name="Buiate E.A."/>
            <person name="Epstein L."/>
            <person name="Alkan N."/>
            <person name="Altmueller J."/>
            <person name="Alvarado-Balderrama L."/>
            <person name="Bauser C.A."/>
            <person name="Becker C."/>
            <person name="Birren B.W."/>
            <person name="Chen Z."/>
            <person name="Choi J."/>
            <person name="Crouch J.A."/>
            <person name="Duvick J.P."/>
            <person name="Farman M.A."/>
            <person name="Gan P."/>
            <person name="Heiman D."/>
            <person name="Henrissat B."/>
            <person name="Howard R.J."/>
            <person name="Kabbage M."/>
            <person name="Koch C."/>
            <person name="Kracher B."/>
            <person name="Kubo Y."/>
            <person name="Law A.D."/>
            <person name="Lebrun M.-H."/>
            <person name="Lee Y.-H."/>
            <person name="Miyara I."/>
            <person name="Moore N."/>
            <person name="Neumann U."/>
            <person name="Nordstroem K."/>
            <person name="Panaccione D.G."/>
            <person name="Panstruga R."/>
            <person name="Place M."/>
            <person name="Proctor R.H."/>
            <person name="Prusky D."/>
            <person name="Rech G."/>
            <person name="Reinhardt R."/>
            <person name="Rollins J.A."/>
            <person name="Rounsley S."/>
            <person name="Schardl C.L."/>
            <person name="Schwartz D.C."/>
            <person name="Shenoy N."/>
            <person name="Shirasu K."/>
            <person name="Sikhakolli U.R."/>
            <person name="Stueber K."/>
            <person name="Sukno S.A."/>
            <person name="Sweigard J.A."/>
            <person name="Takano Y."/>
            <person name="Takahara H."/>
            <person name="Trail F."/>
            <person name="van der Does H.C."/>
            <person name="Voll L.M."/>
            <person name="Will I."/>
            <person name="Young S."/>
            <person name="Zeng Q."/>
            <person name="Zhang J."/>
            <person name="Zhou S."/>
            <person name="Dickman M.B."/>
            <person name="Schulze-Lefert P."/>
            <person name="Ver Loren van Themaat E."/>
            <person name="Ma L.-J."/>
            <person name="Vaillancourt L.J."/>
        </authorList>
    </citation>
    <scope>NUCLEOTIDE SEQUENCE [LARGE SCALE GENOMIC DNA]</scope>
    <source>
        <strain evidence="3">IMI 349063</strain>
    </source>
</reference>
<dbReference type="HOGENOM" id="CLU_1253248_0_0_1"/>
<organism evidence="2 3">
    <name type="scientific">Colletotrichum higginsianum (strain IMI 349063)</name>
    <name type="common">Crucifer anthracnose fungus</name>
    <dbReference type="NCBI Taxonomy" id="759273"/>
    <lineage>
        <taxon>Eukaryota</taxon>
        <taxon>Fungi</taxon>
        <taxon>Dikarya</taxon>
        <taxon>Ascomycota</taxon>
        <taxon>Pezizomycotina</taxon>
        <taxon>Sordariomycetes</taxon>
        <taxon>Hypocreomycetidae</taxon>
        <taxon>Glomerellales</taxon>
        <taxon>Glomerellaceae</taxon>
        <taxon>Colletotrichum</taxon>
        <taxon>Colletotrichum destructivum species complex</taxon>
    </lineage>
</organism>
<feature type="region of interest" description="Disordered" evidence="1">
    <location>
        <begin position="61"/>
        <end position="80"/>
    </location>
</feature>
<dbReference type="AlphaFoldDB" id="H1VPP8"/>
<feature type="region of interest" description="Disordered" evidence="1">
    <location>
        <begin position="13"/>
        <end position="53"/>
    </location>
</feature>
<dbReference type="EMBL" id="CACQ02005222">
    <property type="protein sequence ID" value="CCF42204.1"/>
    <property type="molecule type" value="Genomic_DNA"/>
</dbReference>
<evidence type="ECO:0000313" key="2">
    <source>
        <dbReference type="EMBL" id="CCF42204.1"/>
    </source>
</evidence>